<protein>
    <recommendedName>
        <fullName evidence="5">Phosducin thioredoxin-like domain-containing protein</fullName>
    </recommendedName>
</protein>
<dbReference type="PANTHER" id="PTHR45809:SF3">
    <property type="entry name" value="VIRAL IAP-ASSOCIATED FACTOR HOMOLOG"/>
    <property type="match status" value="1"/>
</dbReference>
<name>A0A448Z7Q5_9STRA</name>
<gene>
    <name evidence="3" type="ORF">PSNMU_V1.4_AUG-EV-PASAV3_0049000</name>
</gene>
<feature type="compositionally biased region" description="Basic and acidic residues" evidence="2">
    <location>
        <begin position="56"/>
        <end position="67"/>
    </location>
</feature>
<accession>A0A448Z7Q5</accession>
<feature type="region of interest" description="Disordered" evidence="2">
    <location>
        <begin position="56"/>
        <end position="103"/>
    </location>
</feature>
<dbReference type="AlphaFoldDB" id="A0A448Z7Q5"/>
<feature type="compositionally biased region" description="Polar residues" evidence="2">
    <location>
        <begin position="1"/>
        <end position="11"/>
    </location>
</feature>
<evidence type="ECO:0000313" key="4">
    <source>
        <dbReference type="Proteomes" id="UP000291116"/>
    </source>
</evidence>
<dbReference type="InterPro" id="IPR036249">
    <property type="entry name" value="Thioredoxin-like_sf"/>
</dbReference>
<dbReference type="OrthoDB" id="45518at2759"/>
<evidence type="ECO:0008006" key="5">
    <source>
        <dbReference type="Google" id="ProtNLM"/>
    </source>
</evidence>
<organism evidence="3 4">
    <name type="scientific">Pseudo-nitzschia multistriata</name>
    <dbReference type="NCBI Taxonomy" id="183589"/>
    <lineage>
        <taxon>Eukaryota</taxon>
        <taxon>Sar</taxon>
        <taxon>Stramenopiles</taxon>
        <taxon>Ochrophyta</taxon>
        <taxon>Bacillariophyta</taxon>
        <taxon>Bacillariophyceae</taxon>
        <taxon>Bacillariophycidae</taxon>
        <taxon>Bacillariales</taxon>
        <taxon>Bacillariaceae</taxon>
        <taxon>Pseudo-nitzschia</taxon>
    </lineage>
</organism>
<dbReference type="Gene3D" id="3.40.30.10">
    <property type="entry name" value="Glutaredoxin"/>
    <property type="match status" value="1"/>
</dbReference>
<dbReference type="Proteomes" id="UP000291116">
    <property type="component" value="Unassembled WGS sequence"/>
</dbReference>
<dbReference type="SUPFAM" id="SSF52833">
    <property type="entry name" value="Thioredoxin-like"/>
    <property type="match status" value="1"/>
</dbReference>
<dbReference type="InterPro" id="IPR051498">
    <property type="entry name" value="Phosducin-like_chap/apop_reg"/>
</dbReference>
<dbReference type="GO" id="GO:0006457">
    <property type="term" value="P:protein folding"/>
    <property type="evidence" value="ECO:0007669"/>
    <property type="project" value="TreeGrafter"/>
</dbReference>
<dbReference type="GO" id="GO:0005737">
    <property type="term" value="C:cytoplasm"/>
    <property type="evidence" value="ECO:0007669"/>
    <property type="project" value="TreeGrafter"/>
</dbReference>
<dbReference type="PANTHER" id="PTHR45809">
    <property type="entry name" value="VIRAL IAP-ASSOCIATED FACTOR HOMOLOG"/>
    <property type="match status" value="1"/>
</dbReference>
<evidence type="ECO:0000313" key="3">
    <source>
        <dbReference type="EMBL" id="VEU38087.1"/>
    </source>
</evidence>
<proteinExistence type="inferred from homology"/>
<feature type="compositionally biased region" description="Acidic residues" evidence="2">
    <location>
        <begin position="91"/>
        <end position="103"/>
    </location>
</feature>
<comment type="similarity">
    <text evidence="1">Belongs to the phosducin family.</text>
</comment>
<dbReference type="EMBL" id="CAACVS010000153">
    <property type="protein sequence ID" value="VEU38087.1"/>
    <property type="molecule type" value="Genomic_DNA"/>
</dbReference>
<reference evidence="3 4" key="1">
    <citation type="submission" date="2019-01" db="EMBL/GenBank/DDBJ databases">
        <authorList>
            <person name="Ferrante I. M."/>
        </authorList>
    </citation>
    <scope>NUCLEOTIDE SEQUENCE [LARGE SCALE GENOMIC DNA]</scope>
    <source>
        <strain evidence="3 4">B856</strain>
    </source>
</reference>
<keyword evidence="4" id="KW-1185">Reference proteome</keyword>
<evidence type="ECO:0000256" key="1">
    <source>
        <dbReference type="ARBA" id="ARBA00009686"/>
    </source>
</evidence>
<feature type="region of interest" description="Disordered" evidence="2">
    <location>
        <begin position="1"/>
        <end position="25"/>
    </location>
</feature>
<evidence type="ECO:0000256" key="2">
    <source>
        <dbReference type="SAM" id="MobiDB-lite"/>
    </source>
</evidence>
<sequence>MMQGRGVTNFSGDKPSHGYTTSTTEFDDELIKRGIVTTEQAMMAKGASLEEAFRLAEEKRSGRDSIVHKRNSNENNAESQQTDNGDTNSDVSDDDDDFDFDDDDGFMERYRRERIEQLQKEHETKRSSELMLRSNNPSSQILHIAREEWKEEVNEASMGNRWVIITMVEASGDRRDRVVQELHKVAREFFPERLPERNLDDGDGDGGFGNSPSARLLTIDASEAIPNWPEERVPAMFAYRNGVKQHEWIASRRGEFPSRDILEELFRQWNLI</sequence>